<keyword evidence="7" id="KW-1185">Reference proteome</keyword>
<dbReference type="InterPro" id="IPR050230">
    <property type="entry name" value="CALM/Myosin/TropC-like"/>
</dbReference>
<evidence type="ECO:0000259" key="5">
    <source>
        <dbReference type="PROSITE" id="PS50222"/>
    </source>
</evidence>
<dbReference type="GO" id="GO:0005509">
    <property type="term" value="F:calcium ion binding"/>
    <property type="evidence" value="ECO:0007669"/>
    <property type="project" value="InterPro"/>
</dbReference>
<keyword evidence="4" id="KW-0106">Calcium</keyword>
<evidence type="ECO:0000256" key="4">
    <source>
        <dbReference type="ARBA" id="ARBA00022837"/>
    </source>
</evidence>
<dbReference type="Pfam" id="PF13499">
    <property type="entry name" value="EF-hand_7"/>
    <property type="match status" value="2"/>
</dbReference>
<feature type="domain" description="EF-hand" evidence="5">
    <location>
        <begin position="84"/>
        <end position="119"/>
    </location>
</feature>
<accession>A0A7K8YP40</accession>
<evidence type="ECO:0000256" key="2">
    <source>
        <dbReference type="ARBA" id="ARBA00022723"/>
    </source>
</evidence>
<proteinExistence type="inferred from homology"/>
<dbReference type="PANTHER" id="PTHR23048">
    <property type="entry name" value="MYOSIN LIGHT CHAIN 1, 3"/>
    <property type="match status" value="1"/>
</dbReference>
<dbReference type="SMART" id="SM00054">
    <property type="entry name" value="EFh"/>
    <property type="match status" value="4"/>
</dbReference>
<dbReference type="PROSITE" id="PS50222">
    <property type="entry name" value="EF_HAND_2"/>
    <property type="match status" value="4"/>
</dbReference>
<name>A0A7K8YP40_9PASS</name>
<dbReference type="EMBL" id="VWZD01005997">
    <property type="protein sequence ID" value="NXG04775.1"/>
    <property type="molecule type" value="Genomic_DNA"/>
</dbReference>
<gene>
    <name evidence="6" type="primary">Ccm1</name>
    <name evidence="6" type="ORF">SAKLUC_R06891</name>
</gene>
<dbReference type="PANTHER" id="PTHR23048:SF0">
    <property type="entry name" value="CALMODULIN LIKE 3"/>
    <property type="match status" value="1"/>
</dbReference>
<dbReference type="Gene3D" id="1.10.238.10">
    <property type="entry name" value="EF-hand"/>
    <property type="match status" value="2"/>
</dbReference>
<organism evidence="6 7">
    <name type="scientific">Sakesphorus luctuosus</name>
    <dbReference type="NCBI Taxonomy" id="419690"/>
    <lineage>
        <taxon>Eukaryota</taxon>
        <taxon>Metazoa</taxon>
        <taxon>Chordata</taxon>
        <taxon>Craniata</taxon>
        <taxon>Vertebrata</taxon>
        <taxon>Euteleostomi</taxon>
        <taxon>Archelosauria</taxon>
        <taxon>Archosauria</taxon>
        <taxon>Dinosauria</taxon>
        <taxon>Saurischia</taxon>
        <taxon>Theropoda</taxon>
        <taxon>Coelurosauria</taxon>
        <taxon>Aves</taxon>
        <taxon>Neognathae</taxon>
        <taxon>Neoaves</taxon>
        <taxon>Telluraves</taxon>
        <taxon>Australaves</taxon>
        <taxon>Passeriformes</taxon>
        <taxon>Thamnophilidae</taxon>
        <taxon>Sakesphorus</taxon>
    </lineage>
</organism>
<comment type="similarity">
    <text evidence="1">Belongs to the calmodulin family.</text>
</comment>
<evidence type="ECO:0000313" key="6">
    <source>
        <dbReference type="EMBL" id="NXG04775.1"/>
    </source>
</evidence>
<dbReference type="CDD" id="cd00051">
    <property type="entry name" value="EFh"/>
    <property type="match status" value="2"/>
</dbReference>
<dbReference type="FunFam" id="1.10.238.10:FF:000003">
    <property type="entry name" value="Calmodulin A"/>
    <property type="match status" value="1"/>
</dbReference>
<dbReference type="PROSITE" id="PS00018">
    <property type="entry name" value="EF_HAND_1"/>
    <property type="match status" value="3"/>
</dbReference>
<dbReference type="AlphaFoldDB" id="A0A7K8YP40"/>
<sequence>MAERLSEEKITEFKEAFSLFDRGGTGTIGTRELGTVLRALGHNPTEAELRAMASQVDTDGSGTVDFAEFLSLMATRMKDRDGQEEEEEIREAFRVFDRDGNGYVSAAELRHVMTHLGERLTDEEVAELLREADADNDGKVSYEELVRMMMEK</sequence>
<keyword evidence="2" id="KW-0479">Metal-binding</keyword>
<dbReference type="Proteomes" id="UP000558958">
    <property type="component" value="Unassembled WGS sequence"/>
</dbReference>
<protein>
    <submittedName>
        <fullName evidence="6">CALMS protein</fullName>
    </submittedName>
</protein>
<feature type="domain" description="EF-hand" evidence="5">
    <location>
        <begin position="44"/>
        <end position="79"/>
    </location>
</feature>
<dbReference type="InterPro" id="IPR002048">
    <property type="entry name" value="EF_hand_dom"/>
</dbReference>
<dbReference type="GO" id="GO:0016460">
    <property type="term" value="C:myosin II complex"/>
    <property type="evidence" value="ECO:0007669"/>
    <property type="project" value="TreeGrafter"/>
</dbReference>
<evidence type="ECO:0000313" key="7">
    <source>
        <dbReference type="Proteomes" id="UP000558958"/>
    </source>
</evidence>
<feature type="domain" description="EF-hand" evidence="5">
    <location>
        <begin position="120"/>
        <end position="152"/>
    </location>
</feature>
<dbReference type="SUPFAM" id="SSF47473">
    <property type="entry name" value="EF-hand"/>
    <property type="match status" value="1"/>
</dbReference>
<evidence type="ECO:0000256" key="1">
    <source>
        <dbReference type="ARBA" id="ARBA00009763"/>
    </source>
</evidence>
<feature type="non-terminal residue" evidence="6">
    <location>
        <position position="152"/>
    </location>
</feature>
<feature type="domain" description="EF-hand" evidence="5">
    <location>
        <begin position="8"/>
        <end position="43"/>
    </location>
</feature>
<reference evidence="6 7" key="1">
    <citation type="submission" date="2019-09" db="EMBL/GenBank/DDBJ databases">
        <title>Bird 10,000 Genomes (B10K) Project - Family phase.</title>
        <authorList>
            <person name="Zhang G."/>
        </authorList>
    </citation>
    <scope>NUCLEOTIDE SEQUENCE [LARGE SCALE GENOMIC DNA]</scope>
    <source>
        <strain evidence="6">B10K-DU-001-06</strain>
        <tissue evidence="6">Muscle</tissue>
    </source>
</reference>
<dbReference type="InterPro" id="IPR011992">
    <property type="entry name" value="EF-hand-dom_pair"/>
</dbReference>
<evidence type="ECO:0000256" key="3">
    <source>
        <dbReference type="ARBA" id="ARBA00022737"/>
    </source>
</evidence>
<dbReference type="InterPro" id="IPR018247">
    <property type="entry name" value="EF_Hand_1_Ca_BS"/>
</dbReference>
<comment type="caution">
    <text evidence="6">The sequence shown here is derived from an EMBL/GenBank/DDBJ whole genome shotgun (WGS) entry which is preliminary data.</text>
</comment>
<keyword evidence="3" id="KW-0677">Repeat</keyword>
<feature type="non-terminal residue" evidence="6">
    <location>
        <position position="1"/>
    </location>
</feature>